<keyword evidence="3" id="KW-1185">Reference proteome</keyword>
<dbReference type="Proteomes" id="UP000027195">
    <property type="component" value="Unassembled WGS sequence"/>
</dbReference>
<dbReference type="EMBL" id="KL198022">
    <property type="protein sequence ID" value="KDQ18173.1"/>
    <property type="molecule type" value="Genomic_DNA"/>
</dbReference>
<accession>A0A067MR09</accession>
<dbReference type="PANTHER" id="PTHR35870:SF1">
    <property type="entry name" value="PROTEIN, PUTATIVE (AFU_ORTHOLOGUE AFUA_5G03330)-RELATED"/>
    <property type="match status" value="1"/>
</dbReference>
<dbReference type="InterPro" id="IPR025337">
    <property type="entry name" value="Questin_oxidase-like"/>
</dbReference>
<dbReference type="Pfam" id="PF14027">
    <property type="entry name" value="Questin_oxidase"/>
    <property type="match status" value="1"/>
</dbReference>
<dbReference type="OrthoDB" id="10004862at2759"/>
<dbReference type="HOGENOM" id="CLU_019145_1_0_1"/>
<proteinExistence type="predicted"/>
<reference evidence="3" key="1">
    <citation type="journal article" date="2014" name="Proc. Natl. Acad. Sci. U.S.A.">
        <title>Extensive sampling of basidiomycete genomes demonstrates inadequacy of the white-rot/brown-rot paradigm for wood decay fungi.</title>
        <authorList>
            <person name="Riley R."/>
            <person name="Salamov A.A."/>
            <person name="Brown D.W."/>
            <person name="Nagy L.G."/>
            <person name="Floudas D."/>
            <person name="Held B.W."/>
            <person name="Levasseur A."/>
            <person name="Lombard V."/>
            <person name="Morin E."/>
            <person name="Otillar R."/>
            <person name="Lindquist E.A."/>
            <person name="Sun H."/>
            <person name="LaButti K.M."/>
            <person name="Schmutz J."/>
            <person name="Jabbour D."/>
            <person name="Luo H."/>
            <person name="Baker S.E."/>
            <person name="Pisabarro A.G."/>
            <person name="Walton J.D."/>
            <person name="Blanchette R.A."/>
            <person name="Henrissat B."/>
            <person name="Martin F."/>
            <person name="Cullen D."/>
            <person name="Hibbett D.S."/>
            <person name="Grigoriev I.V."/>
        </authorList>
    </citation>
    <scope>NUCLEOTIDE SEQUENCE [LARGE SCALE GENOMIC DNA]</scope>
    <source>
        <strain evidence="3">FD-172 SS1</strain>
    </source>
</reference>
<evidence type="ECO:0000313" key="2">
    <source>
        <dbReference type="EMBL" id="KDQ18173.1"/>
    </source>
</evidence>
<dbReference type="AlphaFoldDB" id="A0A067MR09"/>
<name>A0A067MR09_BOTB1</name>
<evidence type="ECO:0008006" key="4">
    <source>
        <dbReference type="Google" id="ProtNLM"/>
    </source>
</evidence>
<evidence type="ECO:0000256" key="1">
    <source>
        <dbReference type="ARBA" id="ARBA00023002"/>
    </source>
</evidence>
<gene>
    <name evidence="2" type="ORF">BOTBODRAFT_552378</name>
</gene>
<dbReference type="GO" id="GO:0016491">
    <property type="term" value="F:oxidoreductase activity"/>
    <property type="evidence" value="ECO:0007669"/>
    <property type="project" value="UniProtKB-KW"/>
</dbReference>
<sequence length="497" mass="54694">MSTIPRGLLNFPGSTPESKDTLLRLIKEDYEAHHCYFHPNGYHNHLNHHLFAVYDLGASASLLQAVYDMEKKMLWPIDLGKPDITPKPGQIDQNNWTQWLGDVDAYAAYLAFFTKQLEANGVKATLQQYIFSPAANESGIHMMSRFYSGLLHPFIELGFGLEFGETKAVAIGLAHTALHAPAALEISPPGWPYNEHAPTSPNSKSPSLLSLLHEIYQCDDLAPLMPYTPDLDADRADVIAADKKKAAALNAICSKWAPGAGDAKEVDFSPYVQECIVLGTLLLAATSKRGHRTRIDFFLMHAVTSALLLPPILDALPADDNVMRGAILDAWWRNFALYIIARGRPRIDPELLMEATAYPHPPSAAKRQLSEYAVGLGAVEVDPNPWLEITTDVMYAIDPHNIKVIRALMYGARAYGSLSTDAFVRPGEEDLHPGAGKLDGTMFIRAAGLVMDALGWVTHGQKAEEFDRSSLGYDEAWEDGGDTSANMGWVKFVRGLQ</sequence>
<keyword evidence="1" id="KW-0560">Oxidoreductase</keyword>
<protein>
    <recommendedName>
        <fullName evidence="4">Oxidoreductase AflY</fullName>
    </recommendedName>
</protein>
<dbReference type="InParanoid" id="A0A067MR09"/>
<dbReference type="PANTHER" id="PTHR35870">
    <property type="entry name" value="PROTEIN, PUTATIVE (AFU_ORTHOLOGUE AFUA_5G03330)-RELATED"/>
    <property type="match status" value="1"/>
</dbReference>
<evidence type="ECO:0000313" key="3">
    <source>
        <dbReference type="Proteomes" id="UP000027195"/>
    </source>
</evidence>
<organism evidence="2 3">
    <name type="scientific">Botryobasidium botryosum (strain FD-172 SS1)</name>
    <dbReference type="NCBI Taxonomy" id="930990"/>
    <lineage>
        <taxon>Eukaryota</taxon>
        <taxon>Fungi</taxon>
        <taxon>Dikarya</taxon>
        <taxon>Basidiomycota</taxon>
        <taxon>Agaricomycotina</taxon>
        <taxon>Agaricomycetes</taxon>
        <taxon>Cantharellales</taxon>
        <taxon>Botryobasidiaceae</taxon>
        <taxon>Botryobasidium</taxon>
    </lineage>
</organism>
<dbReference type="STRING" id="930990.A0A067MR09"/>